<comment type="caution">
    <text evidence="1">The sequence shown here is derived from an EMBL/GenBank/DDBJ whole genome shotgun (WGS) entry which is preliminary data.</text>
</comment>
<gene>
    <name evidence="1" type="ORF">GGD45_000436</name>
</gene>
<reference evidence="1 2" key="1">
    <citation type="submission" date="2020-08" db="EMBL/GenBank/DDBJ databases">
        <title>Genomic Encyclopedia of Type Strains, Phase IV (KMG-V): Genome sequencing to study the core and pangenomes of soil and plant-associated prokaryotes.</title>
        <authorList>
            <person name="Whitman W."/>
        </authorList>
    </citation>
    <scope>NUCLEOTIDE SEQUENCE [LARGE SCALE GENOMIC DNA]</scope>
    <source>
        <strain evidence="1 2">SEMIA 4059</strain>
    </source>
</reference>
<proteinExistence type="predicted"/>
<keyword evidence="2" id="KW-1185">Reference proteome</keyword>
<accession>A0ABR6QSZ5</accession>
<sequence length="41" mass="4274">MSSGPRIVAAELHDNRDVTAKLQVVAEAKEYLPGAASGYSA</sequence>
<dbReference type="Proteomes" id="UP000526625">
    <property type="component" value="Unassembled WGS sequence"/>
</dbReference>
<evidence type="ECO:0000313" key="2">
    <source>
        <dbReference type="Proteomes" id="UP000526625"/>
    </source>
</evidence>
<protein>
    <submittedName>
        <fullName evidence="1">Uncharacterized protein</fullName>
    </submittedName>
</protein>
<dbReference type="EMBL" id="JACHBF010000001">
    <property type="protein sequence ID" value="MBB6490052.1"/>
    <property type="molecule type" value="Genomic_DNA"/>
</dbReference>
<organism evidence="1 2">
    <name type="scientific">Rhizobium tropici</name>
    <dbReference type="NCBI Taxonomy" id="398"/>
    <lineage>
        <taxon>Bacteria</taxon>
        <taxon>Pseudomonadati</taxon>
        <taxon>Pseudomonadota</taxon>
        <taxon>Alphaproteobacteria</taxon>
        <taxon>Hyphomicrobiales</taxon>
        <taxon>Rhizobiaceae</taxon>
        <taxon>Rhizobium/Agrobacterium group</taxon>
        <taxon>Rhizobium</taxon>
    </lineage>
</organism>
<dbReference type="RefSeq" id="WP_280117188.1">
    <property type="nucleotide sequence ID" value="NZ_JAADZA010000001.1"/>
</dbReference>
<name>A0ABR6QSZ5_RHITR</name>
<evidence type="ECO:0000313" key="1">
    <source>
        <dbReference type="EMBL" id="MBB6490052.1"/>
    </source>
</evidence>